<dbReference type="Proteomes" id="UP000054047">
    <property type="component" value="Unassembled WGS sequence"/>
</dbReference>
<proteinExistence type="predicted"/>
<sequence length="102" mass="12365">MDLSKFPMDTIECILTFESFNYNKEEVHMRWSDSPLIQYKDIELPDFSMLYAAGYWDELTVTFVFRRRYGWYLLQGKDFLVILLLHITITDCYYIRICQIPL</sequence>
<dbReference type="Pfam" id="PF02931">
    <property type="entry name" value="Neur_chan_LBD"/>
    <property type="match status" value="1"/>
</dbReference>
<dbReference type="SUPFAM" id="SSF63712">
    <property type="entry name" value="Nicotinic receptor ligand binding domain-like"/>
    <property type="match status" value="1"/>
</dbReference>
<dbReference type="Gene3D" id="2.70.170.10">
    <property type="entry name" value="Neurotransmitter-gated ion-channel ligand-binding domain"/>
    <property type="match status" value="1"/>
</dbReference>
<accession>A0A0C2FUI1</accession>
<protein>
    <recommendedName>
        <fullName evidence="1">Neurotransmitter-gated ion-channel ligand-binding domain-containing protein</fullName>
    </recommendedName>
</protein>
<evidence type="ECO:0000313" key="3">
    <source>
        <dbReference type="Proteomes" id="UP000054047"/>
    </source>
</evidence>
<dbReference type="EMBL" id="KN758616">
    <property type="protein sequence ID" value="KIH48566.1"/>
    <property type="molecule type" value="Genomic_DNA"/>
</dbReference>
<dbReference type="GO" id="GO:0004888">
    <property type="term" value="F:transmembrane signaling receptor activity"/>
    <property type="evidence" value="ECO:0007669"/>
    <property type="project" value="InterPro"/>
</dbReference>
<reference evidence="2 3" key="1">
    <citation type="submission" date="2013-12" db="EMBL/GenBank/DDBJ databases">
        <title>Draft genome of the parsitic nematode Ancylostoma duodenale.</title>
        <authorList>
            <person name="Mitreva M."/>
        </authorList>
    </citation>
    <scope>NUCLEOTIDE SEQUENCE [LARGE SCALE GENOMIC DNA]</scope>
    <source>
        <strain evidence="2 3">Zhejiang</strain>
    </source>
</reference>
<gene>
    <name evidence="2" type="ORF">ANCDUO_21364</name>
</gene>
<evidence type="ECO:0000259" key="1">
    <source>
        <dbReference type="Pfam" id="PF02931"/>
    </source>
</evidence>
<dbReference type="OrthoDB" id="442503at2759"/>
<dbReference type="PANTHER" id="PTHR18945">
    <property type="entry name" value="NEUROTRANSMITTER GATED ION CHANNEL"/>
    <property type="match status" value="1"/>
</dbReference>
<dbReference type="GO" id="GO:0005230">
    <property type="term" value="F:extracellular ligand-gated monoatomic ion channel activity"/>
    <property type="evidence" value="ECO:0007669"/>
    <property type="project" value="InterPro"/>
</dbReference>
<keyword evidence="3" id="KW-1185">Reference proteome</keyword>
<evidence type="ECO:0000313" key="2">
    <source>
        <dbReference type="EMBL" id="KIH48566.1"/>
    </source>
</evidence>
<organism evidence="2 3">
    <name type="scientific">Ancylostoma duodenale</name>
    <dbReference type="NCBI Taxonomy" id="51022"/>
    <lineage>
        <taxon>Eukaryota</taxon>
        <taxon>Metazoa</taxon>
        <taxon>Ecdysozoa</taxon>
        <taxon>Nematoda</taxon>
        <taxon>Chromadorea</taxon>
        <taxon>Rhabditida</taxon>
        <taxon>Rhabditina</taxon>
        <taxon>Rhabditomorpha</taxon>
        <taxon>Strongyloidea</taxon>
        <taxon>Ancylostomatidae</taxon>
        <taxon>Ancylostomatinae</taxon>
        <taxon>Ancylostoma</taxon>
    </lineage>
</organism>
<dbReference type="InterPro" id="IPR006202">
    <property type="entry name" value="Neur_chan_lig-bd"/>
</dbReference>
<dbReference type="AlphaFoldDB" id="A0A0C2FUI1"/>
<dbReference type="InterPro" id="IPR036734">
    <property type="entry name" value="Neur_chan_lig-bd_sf"/>
</dbReference>
<name>A0A0C2FUI1_9BILA</name>
<dbReference type="InterPro" id="IPR006201">
    <property type="entry name" value="Neur_channel"/>
</dbReference>
<dbReference type="GO" id="GO:0016020">
    <property type="term" value="C:membrane"/>
    <property type="evidence" value="ECO:0007669"/>
    <property type="project" value="InterPro"/>
</dbReference>
<feature type="domain" description="Neurotransmitter-gated ion-channel ligand-binding" evidence="1">
    <location>
        <begin position="1"/>
        <end position="71"/>
    </location>
</feature>